<organism evidence="2 3">
    <name type="scientific">Stegodyphus mimosarum</name>
    <name type="common">African social velvet spider</name>
    <dbReference type="NCBI Taxonomy" id="407821"/>
    <lineage>
        <taxon>Eukaryota</taxon>
        <taxon>Metazoa</taxon>
        <taxon>Ecdysozoa</taxon>
        <taxon>Arthropoda</taxon>
        <taxon>Chelicerata</taxon>
        <taxon>Arachnida</taxon>
        <taxon>Araneae</taxon>
        <taxon>Araneomorphae</taxon>
        <taxon>Entelegynae</taxon>
        <taxon>Eresoidea</taxon>
        <taxon>Eresidae</taxon>
        <taxon>Stegodyphus</taxon>
    </lineage>
</organism>
<evidence type="ECO:0000313" key="3">
    <source>
        <dbReference type="Proteomes" id="UP000054359"/>
    </source>
</evidence>
<protein>
    <submittedName>
        <fullName evidence="2">Uncharacterized protein</fullName>
    </submittedName>
</protein>
<dbReference type="AlphaFoldDB" id="A0A087T9I5"/>
<reference evidence="2 3" key="1">
    <citation type="submission" date="2013-11" db="EMBL/GenBank/DDBJ databases">
        <title>Genome sequencing of Stegodyphus mimosarum.</title>
        <authorList>
            <person name="Bechsgaard J."/>
        </authorList>
    </citation>
    <scope>NUCLEOTIDE SEQUENCE [LARGE SCALE GENOMIC DNA]</scope>
</reference>
<feature type="non-terminal residue" evidence="2">
    <location>
        <position position="1"/>
    </location>
</feature>
<feature type="non-terminal residue" evidence="2">
    <location>
        <position position="63"/>
    </location>
</feature>
<dbReference type="Proteomes" id="UP000054359">
    <property type="component" value="Unassembled WGS sequence"/>
</dbReference>
<proteinExistence type="predicted"/>
<name>A0A087T9I5_STEMI</name>
<gene>
    <name evidence="2" type="ORF">X975_03773</name>
</gene>
<feature type="region of interest" description="Disordered" evidence="1">
    <location>
        <begin position="1"/>
        <end position="63"/>
    </location>
</feature>
<accession>A0A087T9I5</accession>
<sequence length="63" mass="6886">LIPGKETEISEEFIAEDSLSEDSTSSFTPVAEQFQDHVENSQPEPTETTRGTVAPGPDPRQLL</sequence>
<dbReference type="EMBL" id="KK114145">
    <property type="protein sequence ID" value="KFM61774.1"/>
    <property type="molecule type" value="Genomic_DNA"/>
</dbReference>
<feature type="compositionally biased region" description="Polar residues" evidence="1">
    <location>
        <begin position="40"/>
        <end position="51"/>
    </location>
</feature>
<evidence type="ECO:0000313" key="2">
    <source>
        <dbReference type="EMBL" id="KFM61774.1"/>
    </source>
</evidence>
<feature type="compositionally biased region" description="Acidic residues" evidence="1">
    <location>
        <begin position="9"/>
        <end position="20"/>
    </location>
</feature>
<keyword evidence="3" id="KW-1185">Reference proteome</keyword>
<evidence type="ECO:0000256" key="1">
    <source>
        <dbReference type="SAM" id="MobiDB-lite"/>
    </source>
</evidence>